<dbReference type="GO" id="GO:0015979">
    <property type="term" value="P:photosynthesis"/>
    <property type="evidence" value="ECO:0007669"/>
    <property type="project" value="InterPro"/>
</dbReference>
<accession>A0A8J6YKA7</accession>
<protein>
    <submittedName>
        <fullName evidence="3">Bacteriochlorophyll 4-vinyl reductase</fullName>
    </submittedName>
</protein>
<dbReference type="EMBL" id="JACZHT010000001">
    <property type="protein sequence ID" value="MBE1236055.1"/>
    <property type="molecule type" value="Genomic_DNA"/>
</dbReference>
<dbReference type="NCBIfam" id="TIGR03055">
    <property type="entry name" value="photo_alph_chp2"/>
    <property type="match status" value="1"/>
</dbReference>
<dbReference type="InterPro" id="IPR010249">
    <property type="entry name" value="BchJ"/>
</dbReference>
<dbReference type="PANTHER" id="PTHR35090:SF1">
    <property type="entry name" value="SLR0144 PROTEIN"/>
    <property type="match status" value="1"/>
</dbReference>
<feature type="transmembrane region" description="Helical" evidence="1">
    <location>
        <begin position="180"/>
        <end position="204"/>
    </location>
</feature>
<dbReference type="Pfam" id="PF02830">
    <property type="entry name" value="V4R"/>
    <property type="match status" value="1"/>
</dbReference>
<dbReference type="SUPFAM" id="SSF111126">
    <property type="entry name" value="Ligand-binding domain in the NO signalling and Golgi transport"/>
    <property type="match status" value="1"/>
</dbReference>
<keyword evidence="1" id="KW-0812">Transmembrane</keyword>
<dbReference type="AlphaFoldDB" id="A0A8J6YKA7"/>
<organism evidence="3 4">
    <name type="scientific">Phaeovibrio sulfidiphilus</name>
    <dbReference type="NCBI Taxonomy" id="1220600"/>
    <lineage>
        <taxon>Bacteria</taxon>
        <taxon>Pseudomonadati</taxon>
        <taxon>Pseudomonadota</taxon>
        <taxon>Alphaproteobacteria</taxon>
        <taxon>Rhodospirillales</taxon>
        <taxon>Rhodospirillaceae</taxon>
        <taxon>Phaeovibrio</taxon>
    </lineage>
</organism>
<feature type="transmembrane region" description="Helical" evidence="1">
    <location>
        <begin position="113"/>
        <end position="133"/>
    </location>
</feature>
<evidence type="ECO:0000313" key="4">
    <source>
        <dbReference type="Proteomes" id="UP000631034"/>
    </source>
</evidence>
<sequence>MILTDFLFPVLFVLFTWWFSTGAILFLDGLPRRTYPLTLLAATAVMLVSLYGIQATASLTSLGAVYCAFTCGLLVWGWNEIVFLFGYITGPRRSSCPADATGWARFRYGTQTILYHEIAIVLTFLVLVVLTWGQPNDTALWTFVILWGMRLSAKLNLFLGARNLSESFLPPHLEYLKTYFLCRPVNFLFPFVVTAATMVLAWLVGSAGSAAAAPPADFPAATAFYVFLATLTALGVLEHWFLILPFSSETLWKWGLVSHRARDELKGDVAAFHEERQKIMSSQKLEMSGRIGPNSVIQVRRALEALASPDDIRQVFEKAGLAGYLVALPEKMIPEGEVIALHRALREVLDPAVCEQVMRRAGETTAEYLLENRIPKSVSWLLKRLPPPLAARILLSAISRNAWTFTGTGRFSWKAGSPWTLTIEDSPLAREAAGGSGASCVYYAATFETLFRVLVHPQSRVTEHACAARGDSACVFAVRW</sequence>
<feature type="transmembrane region" description="Helical" evidence="1">
    <location>
        <begin position="6"/>
        <end position="27"/>
    </location>
</feature>
<dbReference type="Pfam" id="PF12291">
    <property type="entry name" value="DUF3623"/>
    <property type="match status" value="1"/>
</dbReference>
<feature type="transmembrane region" description="Helical" evidence="1">
    <location>
        <begin position="39"/>
        <end position="57"/>
    </location>
</feature>
<dbReference type="PANTHER" id="PTHR35090">
    <property type="entry name" value="DNA-DIRECTED RNA POLYMERASE SUBUNIT I"/>
    <property type="match status" value="1"/>
</dbReference>
<keyword evidence="1" id="KW-0472">Membrane</keyword>
<dbReference type="InterPro" id="IPR024096">
    <property type="entry name" value="NO_sig/Golgi_transp_ligand-bd"/>
</dbReference>
<evidence type="ECO:0000256" key="1">
    <source>
        <dbReference type="SAM" id="Phobius"/>
    </source>
</evidence>
<feature type="transmembrane region" description="Helical" evidence="1">
    <location>
        <begin position="63"/>
        <end position="85"/>
    </location>
</feature>
<dbReference type="GO" id="GO:0030494">
    <property type="term" value="P:bacteriochlorophyll biosynthetic process"/>
    <property type="evidence" value="ECO:0007669"/>
    <property type="project" value="InterPro"/>
</dbReference>
<evidence type="ECO:0000313" key="3">
    <source>
        <dbReference type="EMBL" id="MBE1236055.1"/>
    </source>
</evidence>
<feature type="transmembrane region" description="Helical" evidence="1">
    <location>
        <begin position="224"/>
        <end position="244"/>
    </location>
</feature>
<dbReference type="RefSeq" id="WP_192532944.1">
    <property type="nucleotide sequence ID" value="NZ_JACZHT010000001.1"/>
</dbReference>
<dbReference type="Proteomes" id="UP000631034">
    <property type="component" value="Unassembled WGS sequence"/>
</dbReference>
<evidence type="ECO:0000259" key="2">
    <source>
        <dbReference type="SMART" id="SM00989"/>
    </source>
</evidence>
<dbReference type="NCBIfam" id="TIGR02019">
    <property type="entry name" value="BchJ"/>
    <property type="match status" value="1"/>
</dbReference>
<feature type="transmembrane region" description="Helical" evidence="1">
    <location>
        <begin position="139"/>
        <end position="159"/>
    </location>
</feature>
<feature type="domain" description="4-vinyl reductase 4VR" evidence="2">
    <location>
        <begin position="418"/>
        <end position="480"/>
    </location>
</feature>
<dbReference type="InterPro" id="IPR004096">
    <property type="entry name" value="V4R"/>
</dbReference>
<comment type="caution">
    <text evidence="3">The sequence shown here is derived from an EMBL/GenBank/DDBJ whole genome shotgun (WGS) entry which is preliminary data.</text>
</comment>
<reference evidence="3" key="1">
    <citation type="submission" date="2020-10" db="EMBL/GenBank/DDBJ databases">
        <title>Genome sequence of the unusual species of purple photosynthetic bacteria, Phaeovibrio sulfidiphilus DSM 23193, type strain.</title>
        <authorList>
            <person name="Kyndt J.A."/>
            <person name="Meyer T.E."/>
        </authorList>
    </citation>
    <scope>NUCLEOTIDE SEQUENCE</scope>
    <source>
        <strain evidence="3">DSM 23193</strain>
    </source>
</reference>
<name>A0A8J6YKA7_9PROT</name>
<keyword evidence="1" id="KW-1133">Transmembrane helix</keyword>
<proteinExistence type="predicted"/>
<dbReference type="SMART" id="SM00989">
    <property type="entry name" value="V4R"/>
    <property type="match status" value="1"/>
</dbReference>
<gene>
    <name evidence="3" type="primary">bchJ</name>
    <name evidence="3" type="ORF">IHV25_00070</name>
</gene>
<keyword evidence="4" id="KW-1185">Reference proteome</keyword>
<dbReference type="InterPro" id="IPR017496">
    <property type="entry name" value="Photo_alph_chp2"/>
</dbReference>